<dbReference type="PATRIC" id="fig|997897.5.peg.4114"/>
<evidence type="ECO:0000313" key="2">
    <source>
        <dbReference type="Proteomes" id="UP000013041"/>
    </source>
</evidence>
<organism evidence="1 2">
    <name type="scientific">Enterocloster bolteae 90B8</name>
    <dbReference type="NCBI Taxonomy" id="997897"/>
    <lineage>
        <taxon>Bacteria</taxon>
        <taxon>Bacillati</taxon>
        <taxon>Bacillota</taxon>
        <taxon>Clostridia</taxon>
        <taxon>Lachnospirales</taxon>
        <taxon>Lachnospiraceae</taxon>
        <taxon>Enterocloster</taxon>
    </lineage>
</organism>
<name>R0AP10_9FIRM</name>
<gene>
    <name evidence="1" type="ORF">HMPREF1097_03909</name>
</gene>
<protein>
    <submittedName>
        <fullName evidence="1">Uncharacterized protein</fullName>
    </submittedName>
</protein>
<proteinExistence type="predicted"/>
<dbReference type="Proteomes" id="UP000013041">
    <property type="component" value="Unassembled WGS sequence"/>
</dbReference>
<dbReference type="PANTHER" id="PTHR43054">
    <property type="match status" value="1"/>
</dbReference>
<reference evidence="1 2" key="1">
    <citation type="submission" date="2013-01" db="EMBL/GenBank/DDBJ databases">
        <title>The Genome Sequence of Clostridium bolteae 90B8.</title>
        <authorList>
            <consortium name="The Broad Institute Genome Sequencing Platform"/>
            <person name="Earl A."/>
            <person name="Ward D."/>
            <person name="Feldgarden M."/>
            <person name="Gevers D."/>
            <person name="Courvalin P."/>
            <person name="Lambert T."/>
            <person name="Walker B."/>
            <person name="Young S.K."/>
            <person name="Zeng Q."/>
            <person name="Gargeya S."/>
            <person name="Fitzgerald M."/>
            <person name="Haas B."/>
            <person name="Abouelleil A."/>
            <person name="Alvarado L."/>
            <person name="Arachchi H.M."/>
            <person name="Berlin A.M."/>
            <person name="Chapman S.B."/>
            <person name="Dewar J."/>
            <person name="Goldberg J."/>
            <person name="Griggs A."/>
            <person name="Gujja S."/>
            <person name="Hansen M."/>
            <person name="Howarth C."/>
            <person name="Imamovic A."/>
            <person name="Larimer J."/>
            <person name="McCowan C."/>
            <person name="Murphy C."/>
            <person name="Neiman D."/>
            <person name="Pearson M."/>
            <person name="Priest M."/>
            <person name="Roberts A."/>
            <person name="Saif S."/>
            <person name="Shea T."/>
            <person name="Sisk P."/>
            <person name="Sykes S."/>
            <person name="Wortman J."/>
            <person name="Nusbaum C."/>
            <person name="Birren B."/>
        </authorList>
    </citation>
    <scope>NUCLEOTIDE SEQUENCE [LARGE SCALE GENOMIC DNA]</scope>
    <source>
        <strain evidence="1 2">90B8</strain>
    </source>
</reference>
<dbReference type="InterPro" id="IPR036291">
    <property type="entry name" value="NAD(P)-bd_dom_sf"/>
</dbReference>
<dbReference type="SUPFAM" id="SSF51735">
    <property type="entry name" value="NAD(P)-binding Rossmann-fold domains"/>
    <property type="match status" value="1"/>
</dbReference>
<dbReference type="SUPFAM" id="SSF55347">
    <property type="entry name" value="Glyceraldehyde-3-phosphate dehydrogenase-like, C-terminal domain"/>
    <property type="match status" value="1"/>
</dbReference>
<sequence length="331" mass="35957">MAEMTMISMAVMAATQQSRSFLEAAAGRKDLYLEEGPLEEGTLEIGTLGIGTLGIGTLEKADVIYLPDYSSLDFRQVRKLLKAGKHVLFGTMGAADAGSLKALAQTADEHGAVLLDHIHLAFNPCMASLKTALTCLGPIGRIRLHSCEYAFCCEGLRISPVRPPACVPPGGALFQRGADCLYPLVHLFGIPEQMDAQMVLTEHGMDAAGTVRGYLGTARVEIVYSKISGSHVPSLIEGERGSLLIRDLRNLKEVTYKNRSGDKDQLVSFSDEACRARELDRCMAFIKGKCSWQRQLASSIQTLQMMDEIRGHRNLSAEYTVSSHGTYASAI</sequence>
<evidence type="ECO:0000313" key="1">
    <source>
        <dbReference type="EMBL" id="ENZ34524.1"/>
    </source>
</evidence>
<dbReference type="EMBL" id="AGYG01000028">
    <property type="protein sequence ID" value="ENZ34524.1"/>
    <property type="molecule type" value="Genomic_DNA"/>
</dbReference>
<dbReference type="AlphaFoldDB" id="R0AP10"/>
<comment type="caution">
    <text evidence="1">The sequence shown here is derived from an EMBL/GenBank/DDBJ whole genome shotgun (WGS) entry which is preliminary data.</text>
</comment>
<dbReference type="PANTHER" id="PTHR43054:SF1">
    <property type="entry name" value="SCYLLO-INOSITOL 2-DEHYDROGENASE (NADP(+)) IOLU"/>
    <property type="match status" value="1"/>
</dbReference>
<dbReference type="Gene3D" id="3.40.50.720">
    <property type="entry name" value="NAD(P)-binding Rossmann-like Domain"/>
    <property type="match status" value="1"/>
</dbReference>
<dbReference type="RefSeq" id="WP_002573157.1">
    <property type="nucleotide sequence ID" value="NZ_KB851156.1"/>
</dbReference>
<accession>R0AP10</accession>
<dbReference type="HOGENOM" id="CLU_846497_0_0_9"/>
<dbReference type="Gene3D" id="3.30.360.10">
    <property type="entry name" value="Dihydrodipicolinate Reductase, domain 2"/>
    <property type="match status" value="1"/>
</dbReference>